<evidence type="ECO:0000313" key="2">
    <source>
        <dbReference type="EMBL" id="MBB6629880.1"/>
    </source>
</evidence>
<keyword evidence="3" id="KW-1185">Reference proteome</keyword>
<accession>A0A7X0VCV3</accession>
<dbReference type="Pfam" id="PF14224">
    <property type="entry name" value="DUF4331"/>
    <property type="match status" value="1"/>
</dbReference>
<protein>
    <submittedName>
        <fullName evidence="2">DUF4331 domain-containing protein</fullName>
    </submittedName>
</protein>
<reference evidence="2 3" key="1">
    <citation type="submission" date="2020-08" db="EMBL/GenBank/DDBJ databases">
        <authorList>
            <person name="Seo M.-J."/>
        </authorList>
    </citation>
    <scope>NUCLEOTIDE SEQUENCE [LARGE SCALE GENOMIC DNA]</scope>
    <source>
        <strain evidence="2 3">KIGAM211</strain>
    </source>
</reference>
<dbReference type="EMBL" id="JACKXE010000002">
    <property type="protein sequence ID" value="MBB6629880.1"/>
    <property type="molecule type" value="Genomic_DNA"/>
</dbReference>
<dbReference type="RefSeq" id="WP_185255090.1">
    <property type="nucleotide sequence ID" value="NZ_JACKXE010000002.1"/>
</dbReference>
<sequence>MSSHREAPEISKDPVADNTDTYAFVSPDKPDTVTLVANFIPLQQPDGGPNFYEFGDDVRYEIHVANKGTGEADITYRFKFHTRIRNAKTFLYNTGQIKNISDETWNRPQYYTVSVVRNGKERTLARNLPVPPVNVGKRSTPDYKTLSNQAIHKIGNGRKVFAGQRADAFHVDLGSIFDLGALRPFNEAHLISMPNMGGVNAVQSYNVHTIAIQVPIKQLTRDRSRPKDPMAEKAVIGVWASASRRKSRIFDQESGSYKGHGPWEQVGRLGNPLFNEVIVPMAEKDTWNARRPHGDRRYEKYVNKPELQGLLPVLYPGVFPKLAAYDKPRADLNAILLTGIPAGIVPGFQNYTGPVKSDMLRLNVAIPPSDKPKNLGLVAGDAAGFPNGRRIRDDVVTIELRAIAGLTIPLVDPSYQPDDAASAVTDGTKNTNAAVTGKFPYLGLPGGGYQTEPGTTKAS</sequence>
<gene>
    <name evidence="2" type="ORF">H5V45_21360</name>
</gene>
<dbReference type="InterPro" id="IPR025566">
    <property type="entry name" value="DUF4331"/>
</dbReference>
<dbReference type="AlphaFoldDB" id="A0A7X0VCV3"/>
<comment type="caution">
    <text evidence="2">The sequence shown here is derived from an EMBL/GenBank/DDBJ whole genome shotgun (WGS) entry which is preliminary data.</text>
</comment>
<evidence type="ECO:0000313" key="3">
    <source>
        <dbReference type="Proteomes" id="UP000523955"/>
    </source>
</evidence>
<proteinExistence type="predicted"/>
<name>A0A7X0VCV3_9ACTN</name>
<feature type="compositionally biased region" description="Basic and acidic residues" evidence="1">
    <location>
        <begin position="1"/>
        <end position="15"/>
    </location>
</feature>
<feature type="region of interest" description="Disordered" evidence="1">
    <location>
        <begin position="1"/>
        <end position="20"/>
    </location>
</feature>
<organism evidence="2 3">
    <name type="scientific">Nocardioides luti</name>
    <dbReference type="NCBI Taxonomy" id="2761101"/>
    <lineage>
        <taxon>Bacteria</taxon>
        <taxon>Bacillati</taxon>
        <taxon>Actinomycetota</taxon>
        <taxon>Actinomycetes</taxon>
        <taxon>Propionibacteriales</taxon>
        <taxon>Nocardioidaceae</taxon>
        <taxon>Nocardioides</taxon>
    </lineage>
</organism>
<dbReference type="Proteomes" id="UP000523955">
    <property type="component" value="Unassembled WGS sequence"/>
</dbReference>
<evidence type="ECO:0000256" key="1">
    <source>
        <dbReference type="SAM" id="MobiDB-lite"/>
    </source>
</evidence>